<reference evidence="2" key="1">
    <citation type="submission" date="2018-01" db="EMBL/GenBank/DDBJ databases">
        <authorList>
            <person name="Mao J.F."/>
        </authorList>
    </citation>
    <scope>NUCLEOTIDE SEQUENCE</scope>
    <source>
        <strain evidence="2">Huo1</strain>
        <tissue evidence="2">Leaf</tissue>
    </source>
</reference>
<evidence type="ECO:0000256" key="1">
    <source>
        <dbReference type="SAM" id="MobiDB-lite"/>
    </source>
</evidence>
<organism evidence="2">
    <name type="scientific">Salvia splendens</name>
    <name type="common">Scarlet sage</name>
    <dbReference type="NCBI Taxonomy" id="180675"/>
    <lineage>
        <taxon>Eukaryota</taxon>
        <taxon>Viridiplantae</taxon>
        <taxon>Streptophyta</taxon>
        <taxon>Embryophyta</taxon>
        <taxon>Tracheophyta</taxon>
        <taxon>Spermatophyta</taxon>
        <taxon>Magnoliopsida</taxon>
        <taxon>eudicotyledons</taxon>
        <taxon>Gunneridae</taxon>
        <taxon>Pentapetalae</taxon>
        <taxon>asterids</taxon>
        <taxon>lamiids</taxon>
        <taxon>Lamiales</taxon>
        <taxon>Lamiaceae</taxon>
        <taxon>Nepetoideae</taxon>
        <taxon>Mentheae</taxon>
        <taxon>Salviinae</taxon>
        <taxon>Salvia</taxon>
        <taxon>Salvia subgen. Calosphace</taxon>
        <taxon>core Calosphace</taxon>
    </lineage>
</organism>
<comment type="caution">
    <text evidence="2">The sequence shown here is derived from an EMBL/GenBank/DDBJ whole genome shotgun (WGS) entry which is preliminary data.</text>
</comment>
<evidence type="ECO:0000313" key="3">
    <source>
        <dbReference type="Proteomes" id="UP000298416"/>
    </source>
</evidence>
<dbReference type="AlphaFoldDB" id="A0A8X8XJW0"/>
<gene>
    <name evidence="2" type="ORF">SASPL_127023</name>
</gene>
<sequence>MSGPFRSHGSGITGSTAQGSTEGGETAAGNRTMVYKPVISKRIEDDLRKEFPETDLKGTPHADKNAKFMRHKPWLLCDEWNVIFGKYRASGSVIEDIAKGAAAIRHENVARYESHNVDPSNDYVVNLDDFVRPHPQKNGTKRKPPQSTDAALLEFLGQMHSETNKRLNVIASRIGYEFDLGQAIHHKLGSVASLTVEQRYELSDILADRVQRLEVFLGMAEDVKPGYVHRLVVITLLQY</sequence>
<dbReference type="Proteomes" id="UP000298416">
    <property type="component" value="Unassembled WGS sequence"/>
</dbReference>
<dbReference type="EMBL" id="PNBA02000009">
    <property type="protein sequence ID" value="KAG6414304.1"/>
    <property type="molecule type" value="Genomic_DNA"/>
</dbReference>
<reference evidence="2" key="2">
    <citation type="submission" date="2020-08" db="EMBL/GenBank/DDBJ databases">
        <title>Plant Genome Project.</title>
        <authorList>
            <person name="Zhang R.-G."/>
        </authorList>
    </citation>
    <scope>NUCLEOTIDE SEQUENCE</scope>
    <source>
        <strain evidence="2">Huo1</strain>
        <tissue evidence="2">Leaf</tissue>
    </source>
</reference>
<protein>
    <submittedName>
        <fullName evidence="2">Uncharacterized protein</fullName>
    </submittedName>
</protein>
<keyword evidence="3" id="KW-1185">Reference proteome</keyword>
<accession>A0A8X8XJW0</accession>
<feature type="region of interest" description="Disordered" evidence="1">
    <location>
        <begin position="1"/>
        <end position="31"/>
    </location>
</feature>
<evidence type="ECO:0000313" key="2">
    <source>
        <dbReference type="EMBL" id="KAG6414304.1"/>
    </source>
</evidence>
<name>A0A8X8XJW0_SALSN</name>
<proteinExistence type="predicted"/>